<dbReference type="EMBL" id="JNFP01000044">
    <property type="protein sequence ID" value="KIA61538.1"/>
    <property type="molecule type" value="Genomic_DNA"/>
</dbReference>
<name>A0ABR4Z8D6_9NOCA</name>
<gene>
    <name evidence="12" type="ORF">FG87_30790</name>
</gene>
<protein>
    <recommendedName>
        <fullName evidence="9">Regulator of SigK</fullName>
    </recommendedName>
    <alternativeName>
        <fullName evidence="8">Sigma-K anti-sigma factor RskA</fullName>
    </alternativeName>
</protein>
<evidence type="ECO:0000256" key="1">
    <source>
        <dbReference type="ARBA" id="ARBA00004162"/>
    </source>
</evidence>
<dbReference type="Pfam" id="PF10099">
    <property type="entry name" value="RskA_C"/>
    <property type="match status" value="1"/>
</dbReference>
<dbReference type="Proteomes" id="UP000031364">
    <property type="component" value="Unassembled WGS sequence"/>
</dbReference>
<evidence type="ECO:0000313" key="13">
    <source>
        <dbReference type="Proteomes" id="UP000031364"/>
    </source>
</evidence>
<reference evidence="12 13" key="1">
    <citation type="journal article" date="2014" name="Int. J. Syst. Evol. Microbiol.">
        <title>Nocardia vulneris sp. nov., isolated from wounds of human patients in North America.</title>
        <authorList>
            <person name="Lasker B.A."/>
            <person name="Bell M."/>
            <person name="Klenk H.P."/>
            <person name="Sproer C."/>
            <person name="Schumann C."/>
            <person name="Schumann P."/>
            <person name="Brown J.M."/>
        </authorList>
    </citation>
    <scope>NUCLEOTIDE SEQUENCE [LARGE SCALE GENOMIC DNA]</scope>
    <source>
        <strain evidence="12 13">W9851</strain>
    </source>
</reference>
<dbReference type="PANTHER" id="PTHR37461">
    <property type="entry name" value="ANTI-SIGMA-K FACTOR RSKA"/>
    <property type="match status" value="1"/>
</dbReference>
<dbReference type="Gene3D" id="1.10.10.1320">
    <property type="entry name" value="Anti-sigma factor, zinc-finger domain"/>
    <property type="match status" value="1"/>
</dbReference>
<keyword evidence="7" id="KW-0804">Transcription</keyword>
<dbReference type="PANTHER" id="PTHR37461:SF1">
    <property type="entry name" value="ANTI-SIGMA-K FACTOR RSKA"/>
    <property type="match status" value="1"/>
</dbReference>
<comment type="subcellular location">
    <subcellularLocation>
        <location evidence="1">Cell membrane</location>
        <topology evidence="1">Single-pass membrane protein</topology>
    </subcellularLocation>
</comment>
<comment type="caution">
    <text evidence="12">The sequence shown here is derived from an EMBL/GenBank/DDBJ whole genome shotgun (WGS) entry which is preliminary data.</text>
</comment>
<keyword evidence="13" id="KW-1185">Reference proteome</keyword>
<keyword evidence="6 10" id="KW-0472">Membrane</keyword>
<evidence type="ECO:0000259" key="11">
    <source>
        <dbReference type="Pfam" id="PF10099"/>
    </source>
</evidence>
<feature type="transmembrane region" description="Helical" evidence="10">
    <location>
        <begin position="120"/>
        <end position="142"/>
    </location>
</feature>
<dbReference type="InterPro" id="IPR018764">
    <property type="entry name" value="RskA_C"/>
</dbReference>
<dbReference type="InterPro" id="IPR041916">
    <property type="entry name" value="Anti_sigma_zinc_sf"/>
</dbReference>
<proteinExistence type="predicted"/>
<evidence type="ECO:0000313" key="12">
    <source>
        <dbReference type="EMBL" id="KIA61538.1"/>
    </source>
</evidence>
<evidence type="ECO:0000256" key="3">
    <source>
        <dbReference type="ARBA" id="ARBA00022692"/>
    </source>
</evidence>
<keyword evidence="4 10" id="KW-1133">Transmembrane helix</keyword>
<dbReference type="InterPro" id="IPR051474">
    <property type="entry name" value="Anti-sigma-K/W_factor"/>
</dbReference>
<keyword evidence="3 10" id="KW-0812">Transmembrane</keyword>
<evidence type="ECO:0000256" key="7">
    <source>
        <dbReference type="ARBA" id="ARBA00023163"/>
    </source>
</evidence>
<evidence type="ECO:0000256" key="2">
    <source>
        <dbReference type="ARBA" id="ARBA00022475"/>
    </source>
</evidence>
<evidence type="ECO:0000256" key="8">
    <source>
        <dbReference type="ARBA" id="ARBA00029829"/>
    </source>
</evidence>
<evidence type="ECO:0000256" key="4">
    <source>
        <dbReference type="ARBA" id="ARBA00022989"/>
    </source>
</evidence>
<evidence type="ECO:0000256" key="10">
    <source>
        <dbReference type="SAM" id="Phobius"/>
    </source>
</evidence>
<sequence length="264" mass="27579">MTAELHHRTGAYVLDALAGDARADFERHLLECPTCHVEVDALRPFAVRLATAVAPVSATAVQEQVLAEIGTRPQVSGSASALDRTQIIPTAGELERTVILPPLEELSDNDSPADIDRRGWLVRVWIGVAMAAAVVAVGLVLVDRTAGPDATVAEQVRNARDAVTHTGVVFTGDGSATAVLSRSVGKVVVTATGLPAPGSDHGYQLWLIHADGTPRSAGMMHTADTTTELTADLLRTTTALGITAEPDTGSATPTSPPVVRIEIH</sequence>
<keyword evidence="5" id="KW-0805">Transcription regulation</keyword>
<organism evidence="12 13">
    <name type="scientific">Nocardia vulneris</name>
    <dbReference type="NCBI Taxonomy" id="1141657"/>
    <lineage>
        <taxon>Bacteria</taxon>
        <taxon>Bacillati</taxon>
        <taxon>Actinomycetota</taxon>
        <taxon>Actinomycetes</taxon>
        <taxon>Mycobacteriales</taxon>
        <taxon>Nocardiaceae</taxon>
        <taxon>Nocardia</taxon>
    </lineage>
</organism>
<accession>A0ABR4Z8D6</accession>
<evidence type="ECO:0000256" key="6">
    <source>
        <dbReference type="ARBA" id="ARBA00023136"/>
    </source>
</evidence>
<evidence type="ECO:0000256" key="9">
    <source>
        <dbReference type="ARBA" id="ARBA00030803"/>
    </source>
</evidence>
<feature type="domain" description="Anti-sigma K factor RskA C-terminal" evidence="11">
    <location>
        <begin position="128"/>
        <end position="257"/>
    </location>
</feature>
<dbReference type="RefSeq" id="WP_043677471.1">
    <property type="nucleotide sequence ID" value="NZ_BDCI01000003.1"/>
</dbReference>
<keyword evidence="2" id="KW-1003">Cell membrane</keyword>
<evidence type="ECO:0000256" key="5">
    <source>
        <dbReference type="ARBA" id="ARBA00023015"/>
    </source>
</evidence>